<sequence>MGRAALNGIRNPSWFDPACHRSFYNQHLVAALKFAVARPHEAVTFLSYACSGAAVFNGLLTSQPQPPGYRDDPEWRLAGRPGGTPCCGPLSA</sequence>
<dbReference type="EMBL" id="CP068570">
    <property type="protein sequence ID" value="QQZ49286.1"/>
    <property type="molecule type" value="Genomic_DNA"/>
</dbReference>
<gene>
    <name evidence="1" type="ORF">JKL49_19665</name>
</gene>
<evidence type="ECO:0000313" key="1">
    <source>
        <dbReference type="EMBL" id="QQZ49286.1"/>
    </source>
</evidence>
<proteinExistence type="predicted"/>
<reference evidence="1" key="1">
    <citation type="submission" date="2021-01" db="EMBL/GenBank/DDBJ databases">
        <title>Genome sequence of Phenylobacterium sp. 20VBR1 isolated from a valley glaceir, Ny-Alesund, Svalbard.</title>
        <authorList>
            <person name="Thomas F.A."/>
            <person name="Krishnan K.P."/>
            <person name="Sinha R.K."/>
        </authorList>
    </citation>
    <scope>NUCLEOTIDE SEQUENCE</scope>
    <source>
        <strain evidence="1">20VBR1</strain>
    </source>
</reference>
<organism evidence="1">
    <name type="scientific">Phenylobacterium glaciei</name>
    <dbReference type="NCBI Taxonomy" id="2803784"/>
    <lineage>
        <taxon>Bacteria</taxon>
        <taxon>Pseudomonadati</taxon>
        <taxon>Pseudomonadota</taxon>
        <taxon>Alphaproteobacteria</taxon>
        <taxon>Caulobacterales</taxon>
        <taxon>Caulobacteraceae</taxon>
        <taxon>Phenylobacterium</taxon>
    </lineage>
</organism>
<name>A0A974P143_9CAUL</name>
<dbReference type="AlphaFoldDB" id="A0A974P143"/>
<protein>
    <submittedName>
        <fullName evidence="1">Uncharacterized protein</fullName>
    </submittedName>
</protein>
<accession>A0A974P143</accession>